<keyword evidence="1" id="KW-0482">Metalloprotease</keyword>
<dbReference type="Gene3D" id="3.30.2010.20">
    <property type="match status" value="1"/>
</dbReference>
<dbReference type="GO" id="GO:0006508">
    <property type="term" value="P:proteolysis"/>
    <property type="evidence" value="ECO:0007669"/>
    <property type="project" value="UniProtKB-KW"/>
</dbReference>
<keyword evidence="1" id="KW-0645">Protease</keyword>
<organism evidence="1 2">
    <name type="scientific">Maricaulis salignorans</name>
    <dbReference type="NCBI Taxonomy" id="144026"/>
    <lineage>
        <taxon>Bacteria</taxon>
        <taxon>Pseudomonadati</taxon>
        <taxon>Pseudomonadota</taxon>
        <taxon>Alphaproteobacteria</taxon>
        <taxon>Maricaulales</taxon>
        <taxon>Maricaulaceae</taxon>
        <taxon>Maricaulis</taxon>
    </lineage>
</organism>
<dbReference type="RefSeq" id="WP_091768699.1">
    <property type="nucleotide sequence ID" value="NZ_FNHG01000006.1"/>
</dbReference>
<proteinExistence type="predicted"/>
<dbReference type="InterPro" id="IPR038555">
    <property type="entry name" value="Zincin_1_sf"/>
</dbReference>
<protein>
    <submittedName>
        <fullName evidence="1">Predicted Zn-dependent protease, minimal metalloprotease (MMP)-like domain</fullName>
    </submittedName>
</protein>
<name>A0A1G9QZW1_9PROT</name>
<accession>A0A1G9QZW1</accession>
<dbReference type="AlphaFoldDB" id="A0A1G9QZW1"/>
<dbReference type="InterPro" id="IPR010428">
    <property type="entry name" value="Zincin_1"/>
</dbReference>
<gene>
    <name evidence="1" type="ORF">SAMN04488568_1063</name>
</gene>
<dbReference type="CDD" id="cd12952">
    <property type="entry name" value="MMP_ACEL2062"/>
    <property type="match status" value="1"/>
</dbReference>
<keyword evidence="1" id="KW-0378">Hydrolase</keyword>
<dbReference type="SUPFAM" id="SSF55486">
    <property type="entry name" value="Metalloproteases ('zincins'), catalytic domain"/>
    <property type="match status" value="1"/>
</dbReference>
<dbReference type="OrthoDB" id="9806895at2"/>
<sequence>MTNIANLTPPTLSDFETLARSAWEGLPEAYRTMCGHVELFVADFADAEMLEAVGLEEPFELSGLYMGVDLTQQSTLDPTPEASRVFLFRRPILDEWAERETVTLGELVGHVLVHEIGHHFGLSDEDMHRIEDSEG</sequence>
<dbReference type="STRING" id="144026.SAMN04488568_1063"/>
<dbReference type="EMBL" id="FNHG01000006">
    <property type="protein sequence ID" value="SDM16411.1"/>
    <property type="molecule type" value="Genomic_DNA"/>
</dbReference>
<dbReference type="Proteomes" id="UP000199759">
    <property type="component" value="Unassembled WGS sequence"/>
</dbReference>
<keyword evidence="2" id="KW-1185">Reference proteome</keyword>
<reference evidence="1 2" key="1">
    <citation type="submission" date="2016-10" db="EMBL/GenBank/DDBJ databases">
        <authorList>
            <person name="de Groot N.N."/>
        </authorList>
    </citation>
    <scope>NUCLEOTIDE SEQUENCE [LARGE SCALE GENOMIC DNA]</scope>
    <source>
        <strain evidence="1 2">DSM 16077</strain>
    </source>
</reference>
<evidence type="ECO:0000313" key="1">
    <source>
        <dbReference type="EMBL" id="SDM16411.1"/>
    </source>
</evidence>
<dbReference type="Pfam" id="PF06262">
    <property type="entry name" value="Zincin_1"/>
    <property type="match status" value="1"/>
</dbReference>
<dbReference type="GO" id="GO:0008237">
    <property type="term" value="F:metallopeptidase activity"/>
    <property type="evidence" value="ECO:0007669"/>
    <property type="project" value="UniProtKB-KW"/>
</dbReference>
<evidence type="ECO:0000313" key="2">
    <source>
        <dbReference type="Proteomes" id="UP000199759"/>
    </source>
</evidence>